<accession>A0A1F6E1P4</accession>
<protein>
    <recommendedName>
        <fullName evidence="3">Antitoxin, RHH family protein</fullName>
    </recommendedName>
</protein>
<dbReference type="STRING" id="1798500.A3C21_00410"/>
<organism evidence="1 2">
    <name type="scientific">Candidatus Kaiserbacteria bacterium RIFCSPHIGHO2_02_FULL_59_21</name>
    <dbReference type="NCBI Taxonomy" id="1798500"/>
    <lineage>
        <taxon>Bacteria</taxon>
        <taxon>Candidatus Kaiseribacteriota</taxon>
    </lineage>
</organism>
<dbReference type="EMBL" id="MFLN01000003">
    <property type="protein sequence ID" value="OGG67625.1"/>
    <property type="molecule type" value="Genomic_DNA"/>
</dbReference>
<comment type="caution">
    <text evidence="1">The sequence shown here is derived from an EMBL/GenBank/DDBJ whole genome shotgun (WGS) entry which is preliminary data.</text>
</comment>
<dbReference type="Proteomes" id="UP000178572">
    <property type="component" value="Unassembled WGS sequence"/>
</dbReference>
<evidence type="ECO:0000313" key="1">
    <source>
        <dbReference type="EMBL" id="OGG67625.1"/>
    </source>
</evidence>
<name>A0A1F6E1P4_9BACT</name>
<reference evidence="1 2" key="1">
    <citation type="journal article" date="2016" name="Nat. Commun.">
        <title>Thousands of microbial genomes shed light on interconnected biogeochemical processes in an aquifer system.</title>
        <authorList>
            <person name="Anantharaman K."/>
            <person name="Brown C.T."/>
            <person name="Hug L.A."/>
            <person name="Sharon I."/>
            <person name="Castelle C.J."/>
            <person name="Probst A.J."/>
            <person name="Thomas B.C."/>
            <person name="Singh A."/>
            <person name="Wilkins M.J."/>
            <person name="Karaoz U."/>
            <person name="Brodie E.L."/>
            <person name="Williams K.H."/>
            <person name="Hubbard S.S."/>
            <person name="Banfield J.F."/>
        </authorList>
    </citation>
    <scope>NUCLEOTIDE SEQUENCE [LARGE SCALE GENOMIC DNA]</scope>
</reference>
<proteinExistence type="predicted"/>
<gene>
    <name evidence="1" type="ORF">A3C21_00410</name>
</gene>
<dbReference type="AlphaFoldDB" id="A0A1F6E1P4"/>
<sequence>MATAKTRLQITLAPDIGPAIKLLAKRDRVPAATKAAELLRQAIEMEEDLYLSKIADERLKGRVRWVKDSDKIWG</sequence>
<evidence type="ECO:0008006" key="3">
    <source>
        <dbReference type="Google" id="ProtNLM"/>
    </source>
</evidence>
<evidence type="ECO:0000313" key="2">
    <source>
        <dbReference type="Proteomes" id="UP000178572"/>
    </source>
</evidence>